<sequence>MSCPYQLVQHQLVQHQLVQHQLVQHQLVQHQLVQHQLVQRLEARVTGRERLHFLWICSSIPQKMKAFSSLKLVLLGRG</sequence>
<comment type="caution">
    <text evidence="1">The sequence shown here is derived from an EMBL/GenBank/DDBJ whole genome shotgun (WGS) entry which is preliminary data.</text>
</comment>
<organism evidence="1 2">
    <name type="scientific">Abditibacterium utsteinense</name>
    <dbReference type="NCBI Taxonomy" id="1960156"/>
    <lineage>
        <taxon>Bacteria</taxon>
        <taxon>Pseudomonadati</taxon>
        <taxon>Abditibacteriota</taxon>
        <taxon>Abditibacteriia</taxon>
        <taxon>Abditibacteriales</taxon>
        <taxon>Abditibacteriaceae</taxon>
        <taxon>Abditibacterium</taxon>
    </lineage>
</organism>
<dbReference type="Proteomes" id="UP000237684">
    <property type="component" value="Unassembled WGS sequence"/>
</dbReference>
<dbReference type="AlphaFoldDB" id="A0A2S8SR96"/>
<protein>
    <submittedName>
        <fullName evidence="1">Uncharacterized protein</fullName>
    </submittedName>
</protein>
<keyword evidence="2" id="KW-1185">Reference proteome</keyword>
<accession>A0A2S8SR96</accession>
<name>A0A2S8SR96_9BACT</name>
<dbReference type="InParanoid" id="A0A2S8SR96"/>
<reference evidence="1 2" key="1">
    <citation type="journal article" date="2018" name="Syst. Appl. Microbiol.">
        <title>Abditibacterium utsteinense sp. nov., the first cultivated member of candidate phylum FBP, isolated from ice-free Antarctic soil samples.</title>
        <authorList>
            <person name="Tahon G."/>
            <person name="Tytgat B."/>
            <person name="Lebbe L."/>
            <person name="Carlier A."/>
            <person name="Willems A."/>
        </authorList>
    </citation>
    <scope>NUCLEOTIDE SEQUENCE [LARGE SCALE GENOMIC DNA]</scope>
    <source>
        <strain evidence="1 2">LMG 29911</strain>
    </source>
</reference>
<evidence type="ECO:0000313" key="2">
    <source>
        <dbReference type="Proteomes" id="UP000237684"/>
    </source>
</evidence>
<dbReference type="EMBL" id="NIGF01000013">
    <property type="protein sequence ID" value="PQV63331.1"/>
    <property type="molecule type" value="Genomic_DNA"/>
</dbReference>
<evidence type="ECO:0000313" key="1">
    <source>
        <dbReference type="EMBL" id="PQV63331.1"/>
    </source>
</evidence>
<gene>
    <name evidence="1" type="ORF">B1R32_11358</name>
</gene>
<proteinExistence type="predicted"/>